<feature type="region of interest" description="Disordered" evidence="1">
    <location>
        <begin position="380"/>
        <end position="486"/>
    </location>
</feature>
<name>A0ABQ9XCY9_9EUKA</name>
<feature type="region of interest" description="Disordered" evidence="1">
    <location>
        <begin position="280"/>
        <end position="333"/>
    </location>
</feature>
<feature type="compositionally biased region" description="Polar residues" evidence="1">
    <location>
        <begin position="397"/>
        <end position="412"/>
    </location>
</feature>
<dbReference type="SUPFAM" id="SSF58113">
    <property type="entry name" value="Apolipoprotein A-I"/>
    <property type="match status" value="1"/>
</dbReference>
<gene>
    <name evidence="2" type="ORF">BLNAU_15969</name>
</gene>
<accession>A0ABQ9XCY9</accession>
<feature type="region of interest" description="Disordered" evidence="1">
    <location>
        <begin position="502"/>
        <end position="531"/>
    </location>
</feature>
<evidence type="ECO:0000313" key="2">
    <source>
        <dbReference type="EMBL" id="KAK2949128.1"/>
    </source>
</evidence>
<evidence type="ECO:0000313" key="3">
    <source>
        <dbReference type="Proteomes" id="UP001281761"/>
    </source>
</evidence>
<feature type="compositionally biased region" description="Pro residues" evidence="1">
    <location>
        <begin position="458"/>
        <end position="480"/>
    </location>
</feature>
<feature type="compositionally biased region" description="Pro residues" evidence="1">
    <location>
        <begin position="413"/>
        <end position="429"/>
    </location>
</feature>
<comment type="caution">
    <text evidence="2">The sequence shown here is derived from an EMBL/GenBank/DDBJ whole genome shotgun (WGS) entry which is preliminary data.</text>
</comment>
<evidence type="ECO:0000256" key="1">
    <source>
        <dbReference type="SAM" id="MobiDB-lite"/>
    </source>
</evidence>
<feature type="compositionally biased region" description="Polar residues" evidence="1">
    <location>
        <begin position="503"/>
        <end position="531"/>
    </location>
</feature>
<proteinExistence type="predicted"/>
<reference evidence="2 3" key="1">
    <citation type="journal article" date="2022" name="bioRxiv">
        <title>Genomics of Preaxostyla Flagellates Illuminates Evolutionary Transitions and the Path Towards Mitochondrial Loss.</title>
        <authorList>
            <person name="Novak L.V.F."/>
            <person name="Treitli S.C."/>
            <person name="Pyrih J."/>
            <person name="Halakuc P."/>
            <person name="Pipaliya S.V."/>
            <person name="Vacek V."/>
            <person name="Brzon O."/>
            <person name="Soukal P."/>
            <person name="Eme L."/>
            <person name="Dacks J.B."/>
            <person name="Karnkowska A."/>
            <person name="Elias M."/>
            <person name="Hampl V."/>
        </authorList>
    </citation>
    <scope>NUCLEOTIDE SEQUENCE [LARGE SCALE GENOMIC DNA]</scope>
    <source>
        <strain evidence="2">NAU3</strain>
        <tissue evidence="2">Gut</tissue>
    </source>
</reference>
<feature type="compositionally biased region" description="Pro residues" evidence="1">
    <location>
        <begin position="440"/>
        <end position="450"/>
    </location>
</feature>
<keyword evidence="3" id="KW-1185">Reference proteome</keyword>
<organism evidence="2 3">
    <name type="scientific">Blattamonas nauphoetae</name>
    <dbReference type="NCBI Taxonomy" id="2049346"/>
    <lineage>
        <taxon>Eukaryota</taxon>
        <taxon>Metamonada</taxon>
        <taxon>Preaxostyla</taxon>
        <taxon>Oxymonadida</taxon>
        <taxon>Blattamonas</taxon>
    </lineage>
</organism>
<sequence>MNHAIFPYQNSYMSPQQLSRAVENSSSPSPYYQTNNSPDNSQSPLSLTLADFVIQCAAWRSDSITSLFNSKYRGQIVFIEGVVAGGDRETTFIRPYGWNNKNREQFIMLTGCDSGPSILFEPNKEVAVFGVFTEITRNNQLVFSYSSTFPQTNFIPFPLIHSFFSNSTFELPSTMFGHIWSKSRILLLGNVGDSFTKIVEGNTYFGRKFIPSESAATSTQFGIKSLHYEVILPSTNQQFVDIFQKLSSDLEYEFVAKPRSYAPVCQFELLSITYQPRLASSQPLPEEQKRQQTMFLPPPEPPKDFEQNQYRMGENKENSSTVTPQEDNAQQRMMKKDENIESKPAMFGLTNCPISEIHLSVPESLLVKGETIFWDRPLTSGQTYPASQPPTDPKQLSPYTQQAASFIPTQRAPSPPRSNPPPHPLPLPKTDPRHKFSQPPSIPAPSPPQADPGHLRPPNAPAPPRPGAPPQAAPPLPPSNPTGIWREIPPFFLEEQLKLMSTPRETSSYSSYNQEFPSQSNKLSPPTSDRVSDISTVLKNYQSQLSAQKENQLQMTTLQIEEIKQSLKTIQNSLTQTLKTIKTNISQLQTNIHPVTDTHTISNTLSTSLEKIGQELDDRVAQLAEQIHQSRNSQETLIQEKSQQFLTKFQTDFQTSENPQAIAQELADKVNLAYANIEQIGIGNRSHFHDKTSEMNSQIEAIRADIRKTTQLRSEAQHDIQTIVDRYRDSTATLIEESRTARFENENAILNMMELTCKKIEETLV</sequence>
<dbReference type="EMBL" id="JARBJD010000162">
    <property type="protein sequence ID" value="KAK2949128.1"/>
    <property type="molecule type" value="Genomic_DNA"/>
</dbReference>
<feature type="region of interest" description="Disordered" evidence="1">
    <location>
        <begin position="17"/>
        <end position="43"/>
    </location>
</feature>
<dbReference type="Proteomes" id="UP001281761">
    <property type="component" value="Unassembled WGS sequence"/>
</dbReference>
<feature type="compositionally biased region" description="Polar residues" evidence="1">
    <location>
        <begin position="318"/>
        <end position="331"/>
    </location>
</feature>
<protein>
    <submittedName>
        <fullName evidence="2">Uncharacterized protein</fullName>
    </submittedName>
</protein>